<dbReference type="SUPFAM" id="SSF52425">
    <property type="entry name" value="Cryptochrome/photolyase, N-terminal domain"/>
    <property type="match status" value="1"/>
</dbReference>
<dbReference type="GO" id="GO:0003677">
    <property type="term" value="F:DNA binding"/>
    <property type="evidence" value="ECO:0007669"/>
    <property type="project" value="TreeGrafter"/>
</dbReference>
<dbReference type="AlphaFoldDB" id="A0A3D8P9S4"/>
<feature type="domain" description="Photolyase/cryptochrome alpha/beta" evidence="1">
    <location>
        <begin position="2"/>
        <end position="119"/>
    </location>
</feature>
<feature type="non-terminal residue" evidence="2">
    <location>
        <position position="119"/>
    </location>
</feature>
<dbReference type="RefSeq" id="WP_147296867.1">
    <property type="nucleotide sequence ID" value="NZ_QFCQ01000156.1"/>
</dbReference>
<organism evidence="2 3">
    <name type="scientific">Paracoccus thiocyanatus</name>
    <dbReference type="NCBI Taxonomy" id="34006"/>
    <lineage>
        <taxon>Bacteria</taxon>
        <taxon>Pseudomonadati</taxon>
        <taxon>Pseudomonadota</taxon>
        <taxon>Alphaproteobacteria</taxon>
        <taxon>Rhodobacterales</taxon>
        <taxon>Paracoccaceae</taxon>
        <taxon>Paracoccus</taxon>
    </lineage>
</organism>
<accession>A0A3D8P9S4</accession>
<dbReference type="InterPro" id="IPR002081">
    <property type="entry name" value="Cryptochrome/DNA_photolyase_1"/>
</dbReference>
<name>A0A3D8P9S4_9RHOB</name>
<dbReference type="GO" id="GO:0003904">
    <property type="term" value="F:deoxyribodipyrimidine photo-lyase activity"/>
    <property type="evidence" value="ECO:0007669"/>
    <property type="project" value="TreeGrafter"/>
</dbReference>
<dbReference type="InterPro" id="IPR036155">
    <property type="entry name" value="Crypto/Photolyase_N_sf"/>
</dbReference>
<comment type="caution">
    <text evidence="2">The sequence shown here is derived from an EMBL/GenBank/DDBJ whole genome shotgun (WGS) entry which is preliminary data.</text>
</comment>
<dbReference type="GO" id="GO:0009416">
    <property type="term" value="P:response to light stimulus"/>
    <property type="evidence" value="ECO:0007669"/>
    <property type="project" value="TreeGrafter"/>
</dbReference>
<dbReference type="Gene3D" id="3.40.50.620">
    <property type="entry name" value="HUPs"/>
    <property type="match status" value="1"/>
</dbReference>
<reference evidence="2 3" key="1">
    <citation type="submission" date="2018-05" db="EMBL/GenBank/DDBJ databases">
        <title>Whole genome sequencing of Paracoccus thiocyanatus SST.</title>
        <authorList>
            <person name="Ghosh W."/>
            <person name="Rameez M.J."/>
            <person name="Roy C."/>
        </authorList>
    </citation>
    <scope>NUCLEOTIDE SEQUENCE [LARGE SCALE GENOMIC DNA]</scope>
    <source>
        <strain evidence="2 3">SST</strain>
    </source>
</reference>
<dbReference type="PROSITE" id="PS51645">
    <property type="entry name" value="PHR_CRY_ALPHA_BETA"/>
    <property type="match status" value="1"/>
</dbReference>
<proteinExistence type="predicted"/>
<dbReference type="InterPro" id="IPR014729">
    <property type="entry name" value="Rossmann-like_a/b/a_fold"/>
</dbReference>
<dbReference type="GO" id="GO:0071949">
    <property type="term" value="F:FAD binding"/>
    <property type="evidence" value="ECO:0007669"/>
    <property type="project" value="TreeGrafter"/>
</dbReference>
<dbReference type="EMBL" id="QFCQ01000156">
    <property type="protein sequence ID" value="RDW11919.1"/>
    <property type="molecule type" value="Genomic_DNA"/>
</dbReference>
<dbReference type="Pfam" id="PF00875">
    <property type="entry name" value="DNA_photolyase"/>
    <property type="match status" value="1"/>
</dbReference>
<evidence type="ECO:0000313" key="3">
    <source>
        <dbReference type="Proteomes" id="UP000256679"/>
    </source>
</evidence>
<sequence>MPPSILWLCRDFRFRDNAALAAAAAAGPVLPVFLIDAALRAQGAASRWRLQRTLLAFDAELRRRHGTGVLVLQGEPWDILPTLGARIGAGSLHMNDWPDPATIAAQQRLGRALAGTALR</sequence>
<dbReference type="InterPro" id="IPR006050">
    <property type="entry name" value="DNA_photolyase_N"/>
</dbReference>
<evidence type="ECO:0000313" key="2">
    <source>
        <dbReference type="EMBL" id="RDW11919.1"/>
    </source>
</evidence>
<evidence type="ECO:0000259" key="1">
    <source>
        <dbReference type="PROSITE" id="PS51645"/>
    </source>
</evidence>
<gene>
    <name evidence="2" type="ORF">DIE28_16640</name>
</gene>
<dbReference type="PANTHER" id="PTHR11455">
    <property type="entry name" value="CRYPTOCHROME"/>
    <property type="match status" value="1"/>
</dbReference>
<dbReference type="PANTHER" id="PTHR11455:SF9">
    <property type="entry name" value="CRYPTOCHROME CIRCADIAN CLOCK 5 ISOFORM X1"/>
    <property type="match status" value="1"/>
</dbReference>
<keyword evidence="2" id="KW-0456">Lyase</keyword>
<protein>
    <submittedName>
        <fullName evidence="2">Deoxyribodipyrimidine photo-lyase</fullName>
    </submittedName>
</protein>
<keyword evidence="3" id="KW-1185">Reference proteome</keyword>
<dbReference type="Proteomes" id="UP000256679">
    <property type="component" value="Unassembled WGS sequence"/>
</dbReference>